<proteinExistence type="predicted"/>
<feature type="compositionally biased region" description="Basic and acidic residues" evidence="1">
    <location>
        <begin position="8"/>
        <end position="18"/>
    </location>
</feature>
<sequence>MISCPRRQSNDDGDKYSDDLSSEDSNQRSNEIGLSVSKSTDTPNLAITPYQEPAATMGSDTLVHVENSEEQGEQFIQLRCDDLSCETPKGDGVATLNDCSRKSNEESTGLSNFGWRWFPKKRLLNAFEAEATIDLGKDLGIAFDGDDDFLVDQFAKHIANDLQLMLLKVVG</sequence>
<evidence type="ECO:0000313" key="2">
    <source>
        <dbReference type="EMBL" id="KAF2323379.1"/>
    </source>
</evidence>
<evidence type="ECO:0000256" key="1">
    <source>
        <dbReference type="SAM" id="MobiDB-lite"/>
    </source>
</evidence>
<keyword evidence="3" id="KW-1185">Reference proteome</keyword>
<accession>A0A6A6NED9</accession>
<comment type="caution">
    <text evidence="2">The sequence shown here is derived from an EMBL/GenBank/DDBJ whole genome shotgun (WGS) entry which is preliminary data.</text>
</comment>
<evidence type="ECO:0000313" key="3">
    <source>
        <dbReference type="Proteomes" id="UP000467840"/>
    </source>
</evidence>
<dbReference type="AlphaFoldDB" id="A0A6A6NED9"/>
<reference evidence="2 3" key="1">
    <citation type="journal article" date="2020" name="Mol. Plant">
        <title>The Chromosome-Based Rubber Tree Genome Provides New Insights into Spurge Genome Evolution and Rubber Biosynthesis.</title>
        <authorList>
            <person name="Liu J."/>
            <person name="Shi C."/>
            <person name="Shi C.C."/>
            <person name="Li W."/>
            <person name="Zhang Q.J."/>
            <person name="Zhang Y."/>
            <person name="Li K."/>
            <person name="Lu H.F."/>
            <person name="Shi C."/>
            <person name="Zhu S.T."/>
            <person name="Xiao Z.Y."/>
            <person name="Nan H."/>
            <person name="Yue Y."/>
            <person name="Zhu X.G."/>
            <person name="Wu Y."/>
            <person name="Hong X.N."/>
            <person name="Fan G.Y."/>
            <person name="Tong Y."/>
            <person name="Zhang D."/>
            <person name="Mao C.L."/>
            <person name="Liu Y.L."/>
            <person name="Hao S.J."/>
            <person name="Liu W.Q."/>
            <person name="Lv M.Q."/>
            <person name="Zhang H.B."/>
            <person name="Liu Y."/>
            <person name="Hu-Tang G.R."/>
            <person name="Wang J.P."/>
            <person name="Wang J.H."/>
            <person name="Sun Y.H."/>
            <person name="Ni S.B."/>
            <person name="Chen W.B."/>
            <person name="Zhang X.C."/>
            <person name="Jiao Y.N."/>
            <person name="Eichler E.E."/>
            <person name="Li G.H."/>
            <person name="Liu X."/>
            <person name="Gao L.Z."/>
        </authorList>
    </citation>
    <scope>NUCLEOTIDE SEQUENCE [LARGE SCALE GENOMIC DNA]</scope>
    <source>
        <strain evidence="3">cv. GT1</strain>
        <tissue evidence="2">Leaf</tissue>
    </source>
</reference>
<gene>
    <name evidence="2" type="ORF">GH714_035008</name>
</gene>
<dbReference type="Proteomes" id="UP000467840">
    <property type="component" value="Chromosome 11"/>
</dbReference>
<name>A0A6A6NED9_HEVBR</name>
<feature type="region of interest" description="Disordered" evidence="1">
    <location>
        <begin position="1"/>
        <end position="44"/>
    </location>
</feature>
<dbReference type="EMBL" id="JAAGAX010000002">
    <property type="protein sequence ID" value="KAF2323379.1"/>
    <property type="molecule type" value="Genomic_DNA"/>
</dbReference>
<protein>
    <submittedName>
        <fullName evidence="2">Uncharacterized protein</fullName>
    </submittedName>
</protein>
<organism evidence="2 3">
    <name type="scientific">Hevea brasiliensis</name>
    <name type="common">Para rubber tree</name>
    <name type="synonym">Siphonia brasiliensis</name>
    <dbReference type="NCBI Taxonomy" id="3981"/>
    <lineage>
        <taxon>Eukaryota</taxon>
        <taxon>Viridiplantae</taxon>
        <taxon>Streptophyta</taxon>
        <taxon>Embryophyta</taxon>
        <taxon>Tracheophyta</taxon>
        <taxon>Spermatophyta</taxon>
        <taxon>Magnoliopsida</taxon>
        <taxon>eudicotyledons</taxon>
        <taxon>Gunneridae</taxon>
        <taxon>Pentapetalae</taxon>
        <taxon>rosids</taxon>
        <taxon>fabids</taxon>
        <taxon>Malpighiales</taxon>
        <taxon>Euphorbiaceae</taxon>
        <taxon>Crotonoideae</taxon>
        <taxon>Micrandreae</taxon>
        <taxon>Hevea</taxon>
    </lineage>
</organism>
<feature type="compositionally biased region" description="Polar residues" evidence="1">
    <location>
        <begin position="23"/>
        <end position="44"/>
    </location>
</feature>